<dbReference type="EMBL" id="LOCK01000012">
    <property type="protein sequence ID" value="KTE92648.1"/>
    <property type="molecule type" value="Genomic_DNA"/>
</dbReference>
<keyword evidence="7" id="KW-0472">Membrane</keyword>
<dbReference type="Proteomes" id="UP000054623">
    <property type="component" value="Unassembled WGS sequence"/>
</dbReference>
<reference evidence="9" key="1">
    <citation type="submission" date="2014-07" db="EMBL/GenBank/DDBJ databases">
        <authorList>
            <person name="Hornung V.Bastian."/>
        </authorList>
    </citation>
    <scope>NUCLEOTIDE SEQUENCE</scope>
    <source>
        <strain evidence="9">PCE-S</strain>
    </source>
</reference>
<dbReference type="PROSITE" id="PS00760">
    <property type="entry name" value="SPASE_I_2"/>
    <property type="match status" value="1"/>
</dbReference>
<evidence type="ECO:0000259" key="8">
    <source>
        <dbReference type="Pfam" id="PF10502"/>
    </source>
</evidence>
<dbReference type="InterPro" id="IPR019758">
    <property type="entry name" value="Pept_S26A_signal_pept_1_CS"/>
</dbReference>
<dbReference type="EC" id="3.4.21.89" evidence="4 7"/>
<dbReference type="Gene3D" id="2.10.109.10">
    <property type="entry name" value="Umud Fragment, subunit A"/>
    <property type="match status" value="1"/>
</dbReference>
<dbReference type="AlphaFoldDB" id="A0A098B1K9"/>
<gene>
    <name evidence="10" type="ORF">AT727_18240</name>
    <name evidence="9" type="ORF">DPCES_2350</name>
</gene>
<feature type="domain" description="Peptidase S26" evidence="8">
    <location>
        <begin position="9"/>
        <end position="164"/>
    </location>
</feature>
<evidence type="ECO:0000313" key="9">
    <source>
        <dbReference type="EMBL" id="CDX02237.1"/>
    </source>
</evidence>
<comment type="catalytic activity">
    <reaction evidence="1 7">
        <text>Cleavage of hydrophobic, N-terminal signal or leader sequences from secreted and periplasmic proteins.</text>
        <dbReference type="EC" id="3.4.21.89"/>
    </reaction>
</comment>
<dbReference type="NCBIfam" id="TIGR02227">
    <property type="entry name" value="sigpep_I_bact"/>
    <property type="match status" value="1"/>
</dbReference>
<evidence type="ECO:0000256" key="5">
    <source>
        <dbReference type="ARBA" id="ARBA00022801"/>
    </source>
</evidence>
<evidence type="ECO:0000256" key="6">
    <source>
        <dbReference type="PIRSR" id="PIRSR600223-1"/>
    </source>
</evidence>
<sequence length="173" mass="19963">MKKYLRTILEWGILIVVAWVLSFGIRTYLIDTRIVPTGSMLPTIQLQDRLIFDKVFYKNKPLQRGDIIMFTAPEGSGEHDDLVKRIIGLPGDTLEVREGKVWINGEAIEEPYLKEAPEYEYGPIQIPEGAYLVFGDNRNNSKDSHVWGFVPEENIEGKVLLRYWPLERWGALK</sequence>
<dbReference type="GO" id="GO:0005886">
    <property type="term" value="C:plasma membrane"/>
    <property type="evidence" value="ECO:0007669"/>
    <property type="project" value="UniProtKB-SubCell"/>
</dbReference>
<dbReference type="InterPro" id="IPR019757">
    <property type="entry name" value="Pept_S26A_signal_pept_1_Lys-AS"/>
</dbReference>
<dbReference type="EMBL" id="LK996017">
    <property type="protein sequence ID" value="CDX02237.1"/>
    <property type="molecule type" value="Genomic_DNA"/>
</dbReference>
<evidence type="ECO:0000256" key="4">
    <source>
        <dbReference type="ARBA" id="ARBA00013208"/>
    </source>
</evidence>
<dbReference type="InterPro" id="IPR000223">
    <property type="entry name" value="Pept_S26A_signal_pept_1"/>
</dbReference>
<proteinExistence type="inferred from homology"/>
<name>A0A098B1K9_DESHA</name>
<dbReference type="InterPro" id="IPR019533">
    <property type="entry name" value="Peptidase_S26"/>
</dbReference>
<keyword evidence="7" id="KW-0645">Protease</keyword>
<evidence type="ECO:0000256" key="3">
    <source>
        <dbReference type="ARBA" id="ARBA00009370"/>
    </source>
</evidence>
<dbReference type="Pfam" id="PF10502">
    <property type="entry name" value="Peptidase_S26"/>
    <property type="match status" value="1"/>
</dbReference>
<organism evidence="9">
    <name type="scientific">Desulfitobacterium hafniense</name>
    <name type="common">Desulfitobacterium frappieri</name>
    <dbReference type="NCBI Taxonomy" id="49338"/>
    <lineage>
        <taxon>Bacteria</taxon>
        <taxon>Bacillati</taxon>
        <taxon>Bacillota</taxon>
        <taxon>Clostridia</taxon>
        <taxon>Eubacteriales</taxon>
        <taxon>Desulfitobacteriaceae</taxon>
        <taxon>Desulfitobacterium</taxon>
    </lineage>
</organism>
<dbReference type="CDD" id="cd06530">
    <property type="entry name" value="S26_SPase_I"/>
    <property type="match status" value="1"/>
</dbReference>
<evidence type="ECO:0000256" key="7">
    <source>
        <dbReference type="RuleBase" id="RU362042"/>
    </source>
</evidence>
<evidence type="ECO:0000313" key="11">
    <source>
        <dbReference type="Proteomes" id="UP000054623"/>
    </source>
</evidence>
<feature type="active site" evidence="6">
    <location>
        <position position="84"/>
    </location>
</feature>
<feature type="transmembrane region" description="Helical" evidence="7">
    <location>
        <begin position="12"/>
        <end position="30"/>
    </location>
</feature>
<dbReference type="RefSeq" id="WP_011460080.1">
    <property type="nucleotide sequence ID" value="NZ_LK996017.1"/>
</dbReference>
<dbReference type="PANTHER" id="PTHR43390:SF1">
    <property type="entry name" value="CHLOROPLAST PROCESSING PEPTIDASE"/>
    <property type="match status" value="1"/>
</dbReference>
<dbReference type="OMA" id="EPYVVYP"/>
<evidence type="ECO:0000256" key="1">
    <source>
        <dbReference type="ARBA" id="ARBA00000677"/>
    </source>
</evidence>
<comment type="subcellular location">
    <subcellularLocation>
        <location evidence="2">Cell membrane</location>
        <topology evidence="2">Single-pass type II membrane protein</topology>
    </subcellularLocation>
    <subcellularLocation>
        <location evidence="7">Membrane</location>
        <topology evidence="7">Single-pass type II membrane protein</topology>
    </subcellularLocation>
</comment>
<dbReference type="PANTHER" id="PTHR43390">
    <property type="entry name" value="SIGNAL PEPTIDASE I"/>
    <property type="match status" value="1"/>
</dbReference>
<protein>
    <recommendedName>
        <fullName evidence="4 7">Signal peptidase I</fullName>
        <ecNumber evidence="4 7">3.4.21.89</ecNumber>
    </recommendedName>
</protein>
<dbReference type="OrthoDB" id="9802919at2"/>
<dbReference type="SUPFAM" id="SSF51306">
    <property type="entry name" value="LexA/Signal peptidase"/>
    <property type="match status" value="1"/>
</dbReference>
<reference evidence="10 11" key="2">
    <citation type="submission" date="2015-12" db="EMBL/GenBank/DDBJ databases">
        <title>Draft Genome Sequence of Desulfitobacterium hafniense Strain DH, a Sulfate-reducing Bacterium Isolated from Paddy Soils.</title>
        <authorList>
            <person name="Bao P."/>
            <person name="Zhang X."/>
            <person name="Li G."/>
        </authorList>
    </citation>
    <scope>NUCLEOTIDE SEQUENCE [LARGE SCALE GENOMIC DNA]</scope>
    <source>
        <strain evidence="10 11">DH</strain>
    </source>
</reference>
<dbReference type="GO" id="GO:0004252">
    <property type="term" value="F:serine-type endopeptidase activity"/>
    <property type="evidence" value="ECO:0007669"/>
    <property type="project" value="InterPro"/>
</dbReference>
<comment type="similarity">
    <text evidence="3 7">Belongs to the peptidase S26 family.</text>
</comment>
<evidence type="ECO:0000313" key="10">
    <source>
        <dbReference type="EMBL" id="KTE92648.1"/>
    </source>
</evidence>
<feature type="active site" evidence="6">
    <location>
        <position position="39"/>
    </location>
</feature>
<keyword evidence="7" id="KW-0812">Transmembrane</keyword>
<accession>A0A098B1K9</accession>
<dbReference type="InterPro" id="IPR036286">
    <property type="entry name" value="LexA/Signal_pep-like_sf"/>
</dbReference>
<dbReference type="GO" id="GO:0009003">
    <property type="term" value="F:signal peptidase activity"/>
    <property type="evidence" value="ECO:0007669"/>
    <property type="project" value="UniProtKB-EC"/>
</dbReference>
<dbReference type="PROSITE" id="PS00761">
    <property type="entry name" value="SPASE_I_3"/>
    <property type="match status" value="1"/>
</dbReference>
<keyword evidence="5 7" id="KW-0378">Hydrolase</keyword>
<evidence type="ECO:0000256" key="2">
    <source>
        <dbReference type="ARBA" id="ARBA00004401"/>
    </source>
</evidence>
<keyword evidence="7" id="KW-1133">Transmembrane helix</keyword>
<dbReference type="PRINTS" id="PR00727">
    <property type="entry name" value="LEADERPTASE"/>
</dbReference>
<dbReference type="PATRIC" id="fig|49338.4.peg.2529"/>
<dbReference type="GO" id="GO:0006465">
    <property type="term" value="P:signal peptide processing"/>
    <property type="evidence" value="ECO:0007669"/>
    <property type="project" value="InterPro"/>
</dbReference>